<dbReference type="PANTHER" id="PTHR12304:SF58">
    <property type="entry name" value="INOSINE_URIDINE-PREFERRING NUCLEOSIDE HYDROLASE DOMAIN-CONTAINING PROTEIN"/>
    <property type="match status" value="1"/>
</dbReference>
<dbReference type="GO" id="GO:0005829">
    <property type="term" value="C:cytosol"/>
    <property type="evidence" value="ECO:0007669"/>
    <property type="project" value="TreeGrafter"/>
</dbReference>
<name>A0AAJ1IH98_9SPIO</name>
<dbReference type="PANTHER" id="PTHR12304">
    <property type="entry name" value="INOSINE-URIDINE PREFERRING NUCLEOSIDE HYDROLASE"/>
    <property type="match status" value="1"/>
</dbReference>
<dbReference type="AlphaFoldDB" id="A0AAJ1IH98"/>
<gene>
    <name evidence="4" type="ORF">PQJ61_10630</name>
</gene>
<keyword evidence="2" id="KW-0326">Glycosidase</keyword>
<dbReference type="InterPro" id="IPR036452">
    <property type="entry name" value="Ribo_hydro-like"/>
</dbReference>
<evidence type="ECO:0000259" key="3">
    <source>
        <dbReference type="Pfam" id="PF01156"/>
    </source>
</evidence>
<dbReference type="InterPro" id="IPR023186">
    <property type="entry name" value="IUNH"/>
</dbReference>
<dbReference type="EMBL" id="JAQQAL010000023">
    <property type="protein sequence ID" value="MDC7227205.1"/>
    <property type="molecule type" value="Genomic_DNA"/>
</dbReference>
<dbReference type="GO" id="GO:0006152">
    <property type="term" value="P:purine nucleoside catabolic process"/>
    <property type="evidence" value="ECO:0007669"/>
    <property type="project" value="TreeGrafter"/>
</dbReference>
<evidence type="ECO:0000256" key="2">
    <source>
        <dbReference type="ARBA" id="ARBA00023295"/>
    </source>
</evidence>
<dbReference type="InterPro" id="IPR001910">
    <property type="entry name" value="Inosine/uridine_hydrolase_dom"/>
</dbReference>
<reference evidence="4 5" key="1">
    <citation type="submission" date="2022-12" db="EMBL/GenBank/DDBJ databases">
        <title>Metagenome assembled genome from gulf of manar.</title>
        <authorList>
            <person name="Kohli P."/>
            <person name="Pk S."/>
            <person name="Venkata Ramana C."/>
            <person name="Sasikala C."/>
        </authorList>
    </citation>
    <scope>NUCLEOTIDE SEQUENCE [LARGE SCALE GENOMIC DNA]</scope>
    <source>
        <strain evidence="4">JB008</strain>
    </source>
</reference>
<sequence>MAQKIFIDTDCGIDDAVAIMMALSSPEVEIAGISCVAGNTSLENVLNNVCGLLNFYKRTDIPVYRGCSTSMLRISHNADKIHGSNGLADVVLDTGGKTPEAINAAEGIFAAAKAYPGIKLITLGPLTNLAFAFNLYPELSELISEIVMMGGAVGPGNVTPWAEFNFFYDPEAAAFSLGTGVPVKILTWDATVAGFMPEEEFLRLDMNGTPAGDLFIEIQSFYLDFMENSTGSRKIGFPDPLTVACVIDPAIAIETENMSLCMILNRENEKRGASVVVSDSDGADGTADVILKCDMKRFSELAKRIKINSPK</sequence>
<dbReference type="Proteomes" id="UP001221217">
    <property type="component" value="Unassembled WGS sequence"/>
</dbReference>
<dbReference type="Pfam" id="PF01156">
    <property type="entry name" value="IU_nuc_hydro"/>
    <property type="match status" value="1"/>
</dbReference>
<dbReference type="Gene3D" id="3.90.245.10">
    <property type="entry name" value="Ribonucleoside hydrolase-like"/>
    <property type="match status" value="1"/>
</dbReference>
<evidence type="ECO:0000313" key="5">
    <source>
        <dbReference type="Proteomes" id="UP001221217"/>
    </source>
</evidence>
<organism evidence="4 5">
    <name type="scientific">Candidatus Thalassospirochaeta sargassi</name>
    <dbReference type="NCBI Taxonomy" id="3119039"/>
    <lineage>
        <taxon>Bacteria</taxon>
        <taxon>Pseudomonadati</taxon>
        <taxon>Spirochaetota</taxon>
        <taxon>Spirochaetia</taxon>
        <taxon>Spirochaetales</taxon>
        <taxon>Spirochaetaceae</taxon>
        <taxon>Candidatus Thalassospirochaeta</taxon>
    </lineage>
</organism>
<accession>A0AAJ1IH98</accession>
<proteinExistence type="predicted"/>
<keyword evidence="1 4" id="KW-0378">Hydrolase</keyword>
<dbReference type="SUPFAM" id="SSF53590">
    <property type="entry name" value="Nucleoside hydrolase"/>
    <property type="match status" value="1"/>
</dbReference>
<protein>
    <submittedName>
        <fullName evidence="4">Nucleoside hydrolase</fullName>
    </submittedName>
</protein>
<dbReference type="GO" id="GO:0008477">
    <property type="term" value="F:purine nucleosidase activity"/>
    <property type="evidence" value="ECO:0007669"/>
    <property type="project" value="TreeGrafter"/>
</dbReference>
<evidence type="ECO:0000313" key="4">
    <source>
        <dbReference type="EMBL" id="MDC7227205.1"/>
    </source>
</evidence>
<comment type="caution">
    <text evidence="4">The sequence shown here is derived from an EMBL/GenBank/DDBJ whole genome shotgun (WGS) entry which is preliminary data.</text>
</comment>
<feature type="domain" description="Inosine/uridine-preferring nucleoside hydrolase" evidence="3">
    <location>
        <begin position="5"/>
        <end position="299"/>
    </location>
</feature>
<evidence type="ECO:0000256" key="1">
    <source>
        <dbReference type="ARBA" id="ARBA00022801"/>
    </source>
</evidence>